<dbReference type="Gene3D" id="1.10.10.2840">
    <property type="entry name" value="PucR C-terminal helix-turn-helix domain"/>
    <property type="match status" value="1"/>
</dbReference>
<evidence type="ECO:0000313" key="4">
    <source>
        <dbReference type="Proteomes" id="UP000668403"/>
    </source>
</evidence>
<dbReference type="RefSeq" id="WP_208235850.1">
    <property type="nucleotide sequence ID" value="NZ_BAAAQU010000001.1"/>
</dbReference>
<feature type="domain" description="Purine catabolism PurC-like" evidence="1">
    <location>
        <begin position="13"/>
        <end position="134"/>
    </location>
</feature>
<dbReference type="Proteomes" id="UP000668403">
    <property type="component" value="Unassembled WGS sequence"/>
</dbReference>
<organism evidence="3 4">
    <name type="scientific">Leucobacter tardus</name>
    <dbReference type="NCBI Taxonomy" id="501483"/>
    <lineage>
        <taxon>Bacteria</taxon>
        <taxon>Bacillati</taxon>
        <taxon>Actinomycetota</taxon>
        <taxon>Actinomycetes</taxon>
        <taxon>Micrococcales</taxon>
        <taxon>Microbacteriaceae</taxon>
        <taxon>Leucobacter</taxon>
    </lineage>
</organism>
<gene>
    <name evidence="3" type="ORF">J4H85_00460</name>
</gene>
<protein>
    <submittedName>
        <fullName evidence="3">PucR family transcriptional regulator</fullName>
    </submittedName>
</protein>
<keyword evidence="4" id="KW-1185">Reference proteome</keyword>
<dbReference type="InterPro" id="IPR042070">
    <property type="entry name" value="PucR_C-HTH_sf"/>
</dbReference>
<dbReference type="PANTHER" id="PTHR33744:SF1">
    <property type="entry name" value="DNA-BINDING TRANSCRIPTIONAL ACTIVATOR ADER"/>
    <property type="match status" value="1"/>
</dbReference>
<dbReference type="Pfam" id="PF07905">
    <property type="entry name" value="PucR"/>
    <property type="match status" value="1"/>
</dbReference>
<comment type="caution">
    <text evidence="3">The sequence shown here is derived from an EMBL/GenBank/DDBJ whole genome shotgun (WGS) entry which is preliminary data.</text>
</comment>
<dbReference type="PANTHER" id="PTHR33744">
    <property type="entry name" value="CARBOHYDRATE DIACID REGULATOR"/>
    <property type="match status" value="1"/>
</dbReference>
<dbReference type="EMBL" id="JAGFBF010000001">
    <property type="protein sequence ID" value="MBO2988470.1"/>
    <property type="molecule type" value="Genomic_DNA"/>
</dbReference>
<accession>A0A939TTA5</accession>
<proteinExistence type="predicted"/>
<dbReference type="AlphaFoldDB" id="A0A939TTA5"/>
<dbReference type="Pfam" id="PF13556">
    <property type="entry name" value="HTH_30"/>
    <property type="match status" value="1"/>
</dbReference>
<feature type="domain" description="PucR C-terminal helix-turn-helix" evidence="2">
    <location>
        <begin position="500"/>
        <end position="554"/>
    </location>
</feature>
<evidence type="ECO:0000259" key="2">
    <source>
        <dbReference type="Pfam" id="PF13556"/>
    </source>
</evidence>
<dbReference type="InterPro" id="IPR051448">
    <property type="entry name" value="CdaR-like_regulators"/>
</dbReference>
<dbReference type="InterPro" id="IPR025736">
    <property type="entry name" value="PucR_C-HTH_dom"/>
</dbReference>
<name>A0A939TTA5_9MICO</name>
<dbReference type="InterPro" id="IPR012914">
    <property type="entry name" value="PucR_dom"/>
</dbReference>
<evidence type="ECO:0000313" key="3">
    <source>
        <dbReference type="EMBL" id="MBO2988470.1"/>
    </source>
</evidence>
<reference evidence="3" key="1">
    <citation type="submission" date="2021-03" db="EMBL/GenBank/DDBJ databases">
        <title>Leucobacter chromiisoli sp. nov., isolated from chromium-containing soil of chemical plant.</title>
        <authorList>
            <person name="Xu Z."/>
        </authorList>
    </citation>
    <scope>NUCLEOTIDE SEQUENCE</scope>
    <source>
        <strain evidence="3">K 70/01</strain>
    </source>
</reference>
<evidence type="ECO:0000259" key="1">
    <source>
        <dbReference type="Pfam" id="PF07905"/>
    </source>
</evidence>
<sequence>MSEVPAAPLSVRDILELDEMRAGDPVVVAGAEGLERSVRWAHVVAGPDAAALIDGGELILTTGTGWPLDDAELQPIVDELLQTAPAAVVLELGKTFADAPLPLVAGCSALGIPLIALRRVTRFVQITQRVHQLILASQTAALQARAEVHAMLTELGLNRSPVDYVVERLSTTLGAPVVLEDAAHHVVTWATAGGSDRESGAPETVLAAWADRPGRDFALPPRWDRVPVEARGERWGRLTALPGPAHPAGRSTVLELGAFALALARLSDADGGVWLRLSAQQLFDTVLSGRYRRESDVAMQLSAAGLPVDDRVLIGATLTGSGPFGAHSSLERAHLETALRRAAAPRGRVLIGADRERASSRDGTQLLALLSFPPTATDAHGARSSDGETLAFARRLARELEGVLPATTPTAWEARLSLGVPARGTRALITSLERVRAAGAVPSGARIGRILVQQAERQPLAYLVRGFAATPEVQEFVDDTLGPVLEHDRTSGVGHSGDLSRVLAAYLAHPTNRSLAAQQARLSRSVFYQRLDLIEQLLGVDLADGATIATLTVAQLARGDAIDGG</sequence>